<dbReference type="RefSeq" id="WP_224462043.1">
    <property type="nucleotide sequence ID" value="NZ_JAIQZE010000015.1"/>
</dbReference>
<organism evidence="6 7">
    <name type="scientific">Psychroflexus longus</name>
    <dbReference type="NCBI Taxonomy" id="2873596"/>
    <lineage>
        <taxon>Bacteria</taxon>
        <taxon>Pseudomonadati</taxon>
        <taxon>Bacteroidota</taxon>
        <taxon>Flavobacteriia</taxon>
        <taxon>Flavobacteriales</taxon>
        <taxon>Flavobacteriaceae</taxon>
        <taxon>Psychroflexus</taxon>
    </lineage>
</organism>
<dbReference type="InterPro" id="IPR000832">
    <property type="entry name" value="GPCR_2_secretin-like"/>
</dbReference>
<feature type="transmembrane region" description="Helical" evidence="5">
    <location>
        <begin position="388"/>
        <end position="409"/>
    </location>
</feature>
<feature type="transmembrane region" description="Helical" evidence="5">
    <location>
        <begin position="195"/>
        <end position="221"/>
    </location>
</feature>
<name>A0ABS7XL98_9FLAO</name>
<accession>A0ABS7XL98</accession>
<comment type="caution">
    <text evidence="6">The sequence shown here is derived from an EMBL/GenBank/DDBJ whole genome shotgun (WGS) entry which is preliminary data.</text>
</comment>
<evidence type="ECO:0000256" key="4">
    <source>
        <dbReference type="ARBA" id="ARBA00023136"/>
    </source>
</evidence>
<dbReference type="Pfam" id="PF26314">
    <property type="entry name" value="MptA_B_family"/>
    <property type="match status" value="1"/>
</dbReference>
<reference evidence="7" key="1">
    <citation type="submission" date="2023-07" db="EMBL/GenBank/DDBJ databases">
        <title>Novel species isolated from saline lakes on Tibetan Plateau.</title>
        <authorList>
            <person name="Lu H."/>
        </authorList>
    </citation>
    <scope>NUCLEOTIDE SEQUENCE [LARGE SCALE GENOMIC DNA]</scope>
    <source>
        <strain evidence="7">CAK8W</strain>
    </source>
</reference>
<evidence type="ECO:0000256" key="2">
    <source>
        <dbReference type="ARBA" id="ARBA00022692"/>
    </source>
</evidence>
<keyword evidence="2 5" id="KW-0812">Transmembrane</keyword>
<feature type="transmembrane region" description="Helical" evidence="5">
    <location>
        <begin position="363"/>
        <end position="382"/>
    </location>
</feature>
<keyword evidence="3 5" id="KW-1133">Transmembrane helix</keyword>
<evidence type="ECO:0000256" key="5">
    <source>
        <dbReference type="SAM" id="Phobius"/>
    </source>
</evidence>
<dbReference type="Proteomes" id="UP001199314">
    <property type="component" value="Unassembled WGS sequence"/>
</dbReference>
<feature type="transmembrane region" description="Helical" evidence="5">
    <location>
        <begin position="266"/>
        <end position="287"/>
    </location>
</feature>
<protein>
    <submittedName>
        <fullName evidence="6">Glycosyltransferase ArnT-like protein</fullName>
    </submittedName>
</protein>
<proteinExistence type="predicted"/>
<feature type="transmembrane region" description="Helical" evidence="5">
    <location>
        <begin position="7"/>
        <end position="22"/>
    </location>
</feature>
<feature type="transmembrane region" description="Helical" evidence="5">
    <location>
        <begin position="332"/>
        <end position="351"/>
    </location>
</feature>
<keyword evidence="7" id="KW-1185">Reference proteome</keyword>
<dbReference type="PRINTS" id="PR00249">
    <property type="entry name" value="GPCRSECRETIN"/>
</dbReference>
<feature type="transmembrane region" description="Helical" evidence="5">
    <location>
        <begin position="53"/>
        <end position="71"/>
    </location>
</feature>
<feature type="transmembrane region" description="Helical" evidence="5">
    <location>
        <begin position="28"/>
        <end position="46"/>
    </location>
</feature>
<sequence>MHTWIKILSFILLCLVYYWIGYELERSQFWLLFFSYTLAFGLSFYLYRSGIRLSYMILLSFLLKFIFLFSIPELSQDFYRFIWDGMLNNQGINPYLHLPKELMESHTIEKEDFQRLLYDRMGELNASNYSTYPPIAQMVYTLSYAIGQSNLLLNIIVLRLFNIAAEIGIVLFGLKLLAHLKLPKSQILFFILNPLVILESTFNLHFEVVMLFFLALSFYYLYTSKVYLSALGLAGAIASKMLPLMFLPLLFPYFNKKLKVFNREQILNYLKYIAILVICLIITYSFFWTPEILSKSFKTLSLYFTSFEFNASIYYALRGIGYWWTGYNQIEIIGTSLTIVTLLMILFLCFIHKRIDLQKLMNYMLFAATAYYLLSTTVHPWYLMLPLFLSLFTTYKYMLIWSWLVFLSYSGYKIHGVEENHLLITIEYVVVIGVMFLEFRKRDKVNYLEV</sequence>
<feature type="transmembrane region" description="Helical" evidence="5">
    <location>
        <begin position="151"/>
        <end position="174"/>
    </location>
</feature>
<evidence type="ECO:0000256" key="3">
    <source>
        <dbReference type="ARBA" id="ARBA00022989"/>
    </source>
</evidence>
<evidence type="ECO:0000313" key="7">
    <source>
        <dbReference type="Proteomes" id="UP001199314"/>
    </source>
</evidence>
<keyword evidence="4 5" id="KW-0472">Membrane</keyword>
<feature type="transmembrane region" description="Helical" evidence="5">
    <location>
        <begin position="227"/>
        <end position="254"/>
    </location>
</feature>
<evidence type="ECO:0000313" key="6">
    <source>
        <dbReference type="EMBL" id="MBZ9779711.1"/>
    </source>
</evidence>
<comment type="subcellular location">
    <subcellularLocation>
        <location evidence="1">Membrane</location>
        <topology evidence="1">Multi-pass membrane protein</topology>
    </subcellularLocation>
</comment>
<gene>
    <name evidence="6" type="ORF">LB452_12335</name>
</gene>
<evidence type="ECO:0000256" key="1">
    <source>
        <dbReference type="ARBA" id="ARBA00004141"/>
    </source>
</evidence>
<feature type="transmembrane region" description="Helical" evidence="5">
    <location>
        <begin position="421"/>
        <end position="439"/>
    </location>
</feature>
<dbReference type="EMBL" id="JAIQZE010000015">
    <property type="protein sequence ID" value="MBZ9779711.1"/>
    <property type="molecule type" value="Genomic_DNA"/>
</dbReference>